<sequence length="155" mass="18008">MEKIKINDNIELKLNNVIAHKLNDMIVDQLDWEIHNFENKIALLGITCISPIIVKSSGTKINEVGEIRVDYEILVEIEGTSNLPDYFSYYGEYHVPNCVQVIFDDSPEYLGMASQKMNVYFYEMNYEDNGELFTIISNYSEENCRVEYFKPIAKV</sequence>
<evidence type="ECO:0008006" key="3">
    <source>
        <dbReference type="Google" id="ProtNLM"/>
    </source>
</evidence>
<gene>
    <name evidence="1" type="ORF">H9L01_03795</name>
</gene>
<dbReference type="Proteomes" id="UP000515928">
    <property type="component" value="Chromosome"/>
</dbReference>
<proteinExistence type="predicted"/>
<name>A0A7G9S0W9_9FIRM</name>
<dbReference type="KEGG" id="eio:H9L01_03795"/>
<dbReference type="EMBL" id="CP060715">
    <property type="protein sequence ID" value="QNN61494.1"/>
    <property type="molecule type" value="Genomic_DNA"/>
</dbReference>
<keyword evidence="2" id="KW-1185">Reference proteome</keyword>
<evidence type="ECO:0000313" key="2">
    <source>
        <dbReference type="Proteomes" id="UP000515928"/>
    </source>
</evidence>
<evidence type="ECO:0000313" key="1">
    <source>
        <dbReference type="EMBL" id="QNN61494.1"/>
    </source>
</evidence>
<dbReference type="RefSeq" id="WP_187534694.1">
    <property type="nucleotide sequence ID" value="NZ_CBCSHU010000013.1"/>
</dbReference>
<reference evidence="1 2" key="1">
    <citation type="submission" date="2020-08" db="EMBL/GenBank/DDBJ databases">
        <title>Genome sequence of Erysipelothrix inopinata DSM 15511T.</title>
        <authorList>
            <person name="Hyun D.-W."/>
            <person name="Bae J.-W."/>
        </authorList>
    </citation>
    <scope>NUCLEOTIDE SEQUENCE [LARGE SCALE GENOMIC DNA]</scope>
    <source>
        <strain evidence="1 2">DSM 15511</strain>
    </source>
</reference>
<organism evidence="1 2">
    <name type="scientific">Erysipelothrix inopinata</name>
    <dbReference type="NCBI Taxonomy" id="225084"/>
    <lineage>
        <taxon>Bacteria</taxon>
        <taxon>Bacillati</taxon>
        <taxon>Bacillota</taxon>
        <taxon>Erysipelotrichia</taxon>
        <taxon>Erysipelotrichales</taxon>
        <taxon>Erysipelotrichaceae</taxon>
        <taxon>Erysipelothrix</taxon>
    </lineage>
</organism>
<dbReference type="AlphaFoldDB" id="A0A7G9S0W9"/>
<accession>A0A7G9S0W9</accession>
<protein>
    <recommendedName>
        <fullName evidence="3">AraC family transcriptional regulator</fullName>
    </recommendedName>
</protein>